<feature type="compositionally biased region" description="Pro residues" evidence="1">
    <location>
        <begin position="501"/>
        <end position="515"/>
    </location>
</feature>
<evidence type="ECO:0000256" key="2">
    <source>
        <dbReference type="SAM" id="Phobius"/>
    </source>
</evidence>
<feature type="region of interest" description="Disordered" evidence="1">
    <location>
        <begin position="32"/>
        <end position="59"/>
    </location>
</feature>
<evidence type="ECO:0000256" key="1">
    <source>
        <dbReference type="SAM" id="MobiDB-lite"/>
    </source>
</evidence>
<sequence length="827" mass="91039">MGGMSDAPYMYDGPSQQRIAYPYSHFNPRAVTQAEAEKAKRRSQQSEKPKQEGPLINFNQHPDSYMIIGGRQPDFKPLPPNTKKAITVVRWVQFAHRIINEISALGMLVCAILIKGMQGAERWLVTIPPAFDALITLYAIYHLVRPAKSRTPSSSASYHFFALIIDTGLVVFYVIIALFAHNNFIEVAGTDGRWTSFFDLETTNLIIEVTFFGAIEIGALHLICTGIDLYLIIVFRKIANLPPDMNPLEDNLTSRKSVRGHKYKDSNASALSGSTADVSLEKNRAYLSGSTLSVNNQSQVSVAKDGTEVRQMEFRHSRTNSDYAFSPHNPQSARLSRQQYDDAQAMYQQERSTRNSTRDFNGNRAGSLSPSKHNFDSSMEIPMPDMMRHNGSPRPGSFATARSHRSDSPSRYHNGNAKSMSSLNLPAPTNAAERHAMAKSSQKDGLLPKEGSNSNWYAFDDDDEDEHSDLGIPAPQRAQAQYADSPSTPAPIERNDSFEPMPSPIKPLGMHPPSPATKAKFSPPSKQQQQNERADSGFGSQPTYSAPRSRTTTMHTRADSGFMSHDSASSAGFTHQLAVAKMYQAQRFQREREAQQQSTPPKHDRHDSFEPASQTPTTPINVPNLPLLTRDPPTPTAPGIHEQTRLMRDITPEPEDDDEDDEHNDDYENHHHNSQQAHHYHDDEAEHHDGKLGVHRSNTSATASSSQYSESAPSLMTSISNPSHLAKGVSTPKGKYYGDLSAAMAAVRGGASPSGRGAYTKVAGKGSPYYNGNGDHDAPLPPRKNPARVVSRSGVDIADAMLYGPGAGPRRREVSGKVAEEGRGGRW</sequence>
<keyword evidence="4" id="KW-1185">Reference proteome</keyword>
<accession>A0A9P4QDZ0</accession>
<feature type="compositionally biased region" description="Acidic residues" evidence="1">
    <location>
        <begin position="652"/>
        <end position="665"/>
    </location>
</feature>
<gene>
    <name evidence="3" type="ORF">K431DRAFT_283439</name>
</gene>
<feature type="compositionally biased region" description="Polar residues" evidence="1">
    <location>
        <begin position="411"/>
        <end position="424"/>
    </location>
</feature>
<evidence type="ECO:0000313" key="4">
    <source>
        <dbReference type="Proteomes" id="UP000799441"/>
    </source>
</evidence>
<organism evidence="3 4">
    <name type="scientific">Polychaeton citri CBS 116435</name>
    <dbReference type="NCBI Taxonomy" id="1314669"/>
    <lineage>
        <taxon>Eukaryota</taxon>
        <taxon>Fungi</taxon>
        <taxon>Dikarya</taxon>
        <taxon>Ascomycota</taxon>
        <taxon>Pezizomycotina</taxon>
        <taxon>Dothideomycetes</taxon>
        <taxon>Dothideomycetidae</taxon>
        <taxon>Capnodiales</taxon>
        <taxon>Capnodiaceae</taxon>
        <taxon>Polychaeton</taxon>
    </lineage>
</organism>
<protein>
    <submittedName>
        <fullName evidence="3">Uncharacterized protein</fullName>
    </submittedName>
</protein>
<dbReference type="EMBL" id="MU003779">
    <property type="protein sequence ID" value="KAF2722932.1"/>
    <property type="molecule type" value="Genomic_DNA"/>
</dbReference>
<keyword evidence="2" id="KW-1133">Transmembrane helix</keyword>
<feature type="compositionally biased region" description="Basic and acidic residues" evidence="1">
    <location>
        <begin position="810"/>
        <end position="827"/>
    </location>
</feature>
<feature type="compositionally biased region" description="Low complexity" evidence="1">
    <location>
        <begin position="697"/>
        <end position="714"/>
    </location>
</feature>
<name>A0A9P4QDZ0_9PEZI</name>
<feature type="region of interest" description="Disordered" evidence="1">
    <location>
        <begin position="587"/>
        <end position="731"/>
    </location>
</feature>
<dbReference type="Proteomes" id="UP000799441">
    <property type="component" value="Unassembled WGS sequence"/>
</dbReference>
<feature type="compositionally biased region" description="Polar residues" evidence="1">
    <location>
        <begin position="611"/>
        <end position="621"/>
    </location>
</feature>
<feature type="region of interest" description="Disordered" evidence="1">
    <location>
        <begin position="769"/>
        <end position="789"/>
    </location>
</feature>
<keyword evidence="2" id="KW-0472">Membrane</keyword>
<feature type="compositionally biased region" description="Polar residues" evidence="1">
    <location>
        <begin position="478"/>
        <end position="487"/>
    </location>
</feature>
<feature type="compositionally biased region" description="Polar residues" evidence="1">
    <location>
        <begin position="320"/>
        <end position="337"/>
    </location>
</feature>
<feature type="transmembrane region" description="Helical" evidence="2">
    <location>
        <begin position="156"/>
        <end position="180"/>
    </location>
</feature>
<keyword evidence="2" id="KW-0812">Transmembrane</keyword>
<feature type="region of interest" description="Disordered" evidence="1">
    <location>
        <begin position="317"/>
        <end position="552"/>
    </location>
</feature>
<feature type="transmembrane region" description="Helical" evidence="2">
    <location>
        <begin position="123"/>
        <end position="144"/>
    </location>
</feature>
<feature type="compositionally biased region" description="Basic and acidic residues" evidence="1">
    <location>
        <begin position="642"/>
        <end position="651"/>
    </location>
</feature>
<feature type="compositionally biased region" description="Polar residues" evidence="1">
    <location>
        <begin position="358"/>
        <end position="372"/>
    </location>
</feature>
<feature type="compositionally biased region" description="Polar residues" evidence="1">
    <location>
        <begin position="538"/>
        <end position="552"/>
    </location>
</feature>
<feature type="region of interest" description="Disordered" evidence="1">
    <location>
        <begin position="801"/>
        <end position="827"/>
    </location>
</feature>
<dbReference type="AlphaFoldDB" id="A0A9P4QDZ0"/>
<proteinExistence type="predicted"/>
<comment type="caution">
    <text evidence="3">The sequence shown here is derived from an EMBL/GenBank/DDBJ whole genome shotgun (WGS) entry which is preliminary data.</text>
</comment>
<evidence type="ECO:0000313" key="3">
    <source>
        <dbReference type="EMBL" id="KAF2722932.1"/>
    </source>
</evidence>
<feature type="compositionally biased region" description="Basic and acidic residues" evidence="1">
    <location>
        <begin position="679"/>
        <end position="692"/>
    </location>
</feature>
<dbReference type="OrthoDB" id="5404940at2759"/>
<reference evidence="3" key="1">
    <citation type="journal article" date="2020" name="Stud. Mycol.">
        <title>101 Dothideomycetes genomes: a test case for predicting lifestyles and emergence of pathogens.</title>
        <authorList>
            <person name="Haridas S."/>
            <person name="Albert R."/>
            <person name="Binder M."/>
            <person name="Bloem J."/>
            <person name="Labutti K."/>
            <person name="Salamov A."/>
            <person name="Andreopoulos B."/>
            <person name="Baker S."/>
            <person name="Barry K."/>
            <person name="Bills G."/>
            <person name="Bluhm B."/>
            <person name="Cannon C."/>
            <person name="Castanera R."/>
            <person name="Culley D."/>
            <person name="Daum C."/>
            <person name="Ezra D."/>
            <person name="Gonzalez J."/>
            <person name="Henrissat B."/>
            <person name="Kuo A."/>
            <person name="Liang C."/>
            <person name="Lipzen A."/>
            <person name="Lutzoni F."/>
            <person name="Magnuson J."/>
            <person name="Mondo S."/>
            <person name="Nolan M."/>
            <person name="Ohm R."/>
            <person name="Pangilinan J."/>
            <person name="Park H.-J."/>
            <person name="Ramirez L."/>
            <person name="Alfaro M."/>
            <person name="Sun H."/>
            <person name="Tritt A."/>
            <person name="Yoshinaga Y."/>
            <person name="Zwiers L.-H."/>
            <person name="Turgeon B."/>
            <person name="Goodwin S."/>
            <person name="Spatafora J."/>
            <person name="Crous P."/>
            <person name="Grigoriev I."/>
        </authorList>
    </citation>
    <scope>NUCLEOTIDE SEQUENCE</scope>
    <source>
        <strain evidence="3">CBS 116435</strain>
    </source>
</reference>